<keyword evidence="3" id="KW-0804">Transcription</keyword>
<keyword evidence="9" id="KW-1185">Reference proteome</keyword>
<keyword evidence="5" id="KW-0539">Nucleus</keyword>
<dbReference type="PROSITE" id="PS50090">
    <property type="entry name" value="MYB_LIKE"/>
    <property type="match status" value="2"/>
</dbReference>
<dbReference type="Gene3D" id="1.10.10.60">
    <property type="entry name" value="Homeodomain-like"/>
    <property type="match status" value="2"/>
</dbReference>
<evidence type="ECO:0000313" key="10">
    <source>
        <dbReference type="RefSeq" id="XP_014503089.1"/>
    </source>
</evidence>
<dbReference type="GO" id="GO:0005634">
    <property type="term" value="C:nucleus"/>
    <property type="evidence" value="ECO:0007669"/>
    <property type="project" value="UniProtKB-SubCell"/>
</dbReference>
<feature type="region of interest" description="Disordered" evidence="6">
    <location>
        <begin position="187"/>
        <end position="210"/>
    </location>
</feature>
<dbReference type="Proteomes" id="UP000087766">
    <property type="component" value="Chromosome 6"/>
</dbReference>
<keyword evidence="2" id="KW-0677">Repeat</keyword>
<sequence>MDIVLRGENGFQIYGYDVMNPPLTSTDTDQFLCGHFLHHQQQTKNNDVCAFSEWTNINQNLKLCLDDMQVSCKNTKVVGRRRKKQSSVSWIKGQWNKEEDRKLIRLVKQHGDKKWAEIAEKLEGRVGKQCRERWNNHLRPDIKKDSWSEEEERILVDMHARLGNRWCEMAKCLPGRSENAIKNHWNATKRRQNSKRKHKKTKTSNGKPHSSILEDYIRSKTIITTNSAPSQDNNAPNPFNHLFYQPFPFPNQPQPLFMHSNLDHWNIINVDHVDQTLQYPDNMHFNDTFFPPANYLPSDFYVSPLFNVASGYGNQVKGEEIW</sequence>
<evidence type="ECO:0000256" key="1">
    <source>
        <dbReference type="ARBA" id="ARBA00004123"/>
    </source>
</evidence>
<dbReference type="GeneID" id="106763407"/>
<dbReference type="Pfam" id="PF13921">
    <property type="entry name" value="Myb_DNA-bind_6"/>
    <property type="match status" value="1"/>
</dbReference>
<evidence type="ECO:0000259" key="7">
    <source>
        <dbReference type="PROSITE" id="PS50090"/>
    </source>
</evidence>
<evidence type="ECO:0000256" key="2">
    <source>
        <dbReference type="ARBA" id="ARBA00022737"/>
    </source>
</evidence>
<evidence type="ECO:0000256" key="6">
    <source>
        <dbReference type="SAM" id="MobiDB-lite"/>
    </source>
</evidence>
<dbReference type="Gramene" id="Vradi06g06970.1">
    <property type="protein sequence ID" value="Vradi06g06970.1"/>
    <property type="gene ID" value="Vradi06g06970"/>
</dbReference>
<dbReference type="GO" id="GO:0000978">
    <property type="term" value="F:RNA polymerase II cis-regulatory region sequence-specific DNA binding"/>
    <property type="evidence" value="ECO:0007669"/>
    <property type="project" value="TreeGrafter"/>
</dbReference>
<keyword evidence="3" id="KW-0805">Transcription regulation</keyword>
<evidence type="ECO:0000256" key="4">
    <source>
        <dbReference type="ARBA" id="ARBA00023125"/>
    </source>
</evidence>
<evidence type="ECO:0000256" key="5">
    <source>
        <dbReference type="ARBA" id="ARBA00023242"/>
    </source>
</evidence>
<gene>
    <name evidence="10" type="primary">LOC106763407</name>
</gene>
<dbReference type="CDD" id="cd00167">
    <property type="entry name" value="SANT"/>
    <property type="match status" value="2"/>
</dbReference>
<feature type="domain" description="Myb-like" evidence="7">
    <location>
        <begin position="139"/>
        <end position="189"/>
    </location>
</feature>
<organism evidence="9 10">
    <name type="scientific">Vigna radiata var. radiata</name>
    <name type="common">Mung bean</name>
    <name type="synonym">Phaseolus aureus</name>
    <dbReference type="NCBI Taxonomy" id="3916"/>
    <lineage>
        <taxon>Eukaryota</taxon>
        <taxon>Viridiplantae</taxon>
        <taxon>Streptophyta</taxon>
        <taxon>Embryophyta</taxon>
        <taxon>Tracheophyta</taxon>
        <taxon>Spermatophyta</taxon>
        <taxon>Magnoliopsida</taxon>
        <taxon>eudicotyledons</taxon>
        <taxon>Gunneridae</taxon>
        <taxon>Pentapetalae</taxon>
        <taxon>rosids</taxon>
        <taxon>fabids</taxon>
        <taxon>Fabales</taxon>
        <taxon>Fabaceae</taxon>
        <taxon>Papilionoideae</taxon>
        <taxon>50 kb inversion clade</taxon>
        <taxon>NPAAA clade</taxon>
        <taxon>indigoferoid/millettioid clade</taxon>
        <taxon>Phaseoleae</taxon>
        <taxon>Vigna</taxon>
    </lineage>
</organism>
<reference evidence="10" key="2">
    <citation type="submission" date="2025-08" db="UniProtKB">
        <authorList>
            <consortium name="RefSeq"/>
        </authorList>
    </citation>
    <scope>IDENTIFICATION</scope>
    <source>
        <tissue evidence="10">Leaf</tissue>
    </source>
</reference>
<dbReference type="PANTHER" id="PTHR45614:SF218">
    <property type="entry name" value="TRANSCRIPTION FACTOR MYB119-RELATED"/>
    <property type="match status" value="1"/>
</dbReference>
<dbReference type="FunFam" id="1.10.10.60:FF:000010">
    <property type="entry name" value="Transcriptional activator Myb isoform A"/>
    <property type="match status" value="1"/>
</dbReference>
<dbReference type="AlphaFoldDB" id="A0A1S3UAU3"/>
<dbReference type="InterPro" id="IPR050560">
    <property type="entry name" value="MYB_TF"/>
</dbReference>
<feature type="compositionally biased region" description="Basic residues" evidence="6">
    <location>
        <begin position="187"/>
        <end position="202"/>
    </location>
</feature>
<feature type="domain" description="HTH myb-type" evidence="8">
    <location>
        <begin position="92"/>
        <end position="142"/>
    </location>
</feature>
<proteinExistence type="predicted"/>
<dbReference type="PROSITE" id="PS51294">
    <property type="entry name" value="HTH_MYB"/>
    <property type="match status" value="2"/>
</dbReference>
<dbReference type="RefSeq" id="XP_014503089.1">
    <property type="nucleotide sequence ID" value="XM_014647603.1"/>
</dbReference>
<dbReference type="GO" id="GO:0000981">
    <property type="term" value="F:DNA-binding transcription factor activity, RNA polymerase II-specific"/>
    <property type="evidence" value="ECO:0007669"/>
    <property type="project" value="TreeGrafter"/>
</dbReference>
<comment type="subcellular location">
    <subcellularLocation>
        <location evidence="1">Nucleus</location>
    </subcellularLocation>
</comment>
<keyword evidence="4" id="KW-0238">DNA-binding</keyword>
<reference evidence="9" key="1">
    <citation type="journal article" date="2014" name="Nat. Commun.">
        <title>Genome sequence of mungbean and insights into evolution within Vigna species.</title>
        <authorList>
            <person name="Kang Y.J."/>
            <person name="Kim S.K."/>
            <person name="Kim M.Y."/>
            <person name="Lestari P."/>
            <person name="Kim K.H."/>
            <person name="Ha B.K."/>
            <person name="Jun T.H."/>
            <person name="Hwang W.J."/>
            <person name="Lee T."/>
            <person name="Lee J."/>
            <person name="Shim S."/>
            <person name="Yoon M.Y."/>
            <person name="Jang Y.E."/>
            <person name="Han K.S."/>
            <person name="Taeprayoon P."/>
            <person name="Yoon N."/>
            <person name="Somta P."/>
            <person name="Tanya P."/>
            <person name="Kim K.S."/>
            <person name="Gwag J.G."/>
            <person name="Moon J.K."/>
            <person name="Lee Y.H."/>
            <person name="Park B.S."/>
            <person name="Bombarely A."/>
            <person name="Doyle J.J."/>
            <person name="Jackson S.A."/>
            <person name="Schafleitner R."/>
            <person name="Srinives P."/>
            <person name="Varshney R.K."/>
            <person name="Lee S.H."/>
        </authorList>
    </citation>
    <scope>NUCLEOTIDE SEQUENCE [LARGE SCALE GENOMIC DNA]</scope>
    <source>
        <strain evidence="9">cv. VC1973A</strain>
    </source>
</reference>
<dbReference type="InterPro" id="IPR001005">
    <property type="entry name" value="SANT/Myb"/>
</dbReference>
<evidence type="ECO:0000313" key="9">
    <source>
        <dbReference type="Proteomes" id="UP000087766"/>
    </source>
</evidence>
<accession>A0A1S3UAU3</accession>
<dbReference type="PANTHER" id="PTHR45614">
    <property type="entry name" value="MYB PROTEIN-RELATED"/>
    <property type="match status" value="1"/>
</dbReference>
<protein>
    <submittedName>
        <fullName evidence="10">Transcription factor MYB119-like</fullName>
    </submittedName>
</protein>
<feature type="domain" description="Myb-like" evidence="7">
    <location>
        <begin position="92"/>
        <end position="138"/>
    </location>
</feature>
<dbReference type="SMR" id="A0A1S3UAU3"/>
<feature type="domain" description="HTH myb-type" evidence="8">
    <location>
        <begin position="143"/>
        <end position="193"/>
    </location>
</feature>
<dbReference type="InterPro" id="IPR017930">
    <property type="entry name" value="Myb_dom"/>
</dbReference>
<dbReference type="SMART" id="SM00717">
    <property type="entry name" value="SANT"/>
    <property type="match status" value="2"/>
</dbReference>
<evidence type="ECO:0000256" key="3">
    <source>
        <dbReference type="ARBA" id="ARBA00023015"/>
    </source>
</evidence>
<name>A0A1S3UAU3_VIGRR</name>
<dbReference type="KEGG" id="vra:106763407"/>
<evidence type="ECO:0000259" key="8">
    <source>
        <dbReference type="PROSITE" id="PS51294"/>
    </source>
</evidence>
<dbReference type="SUPFAM" id="SSF46689">
    <property type="entry name" value="Homeodomain-like"/>
    <property type="match status" value="1"/>
</dbReference>
<dbReference type="OrthoDB" id="2143914at2759"/>
<dbReference type="InterPro" id="IPR009057">
    <property type="entry name" value="Homeodomain-like_sf"/>
</dbReference>